<gene>
    <name evidence="1" type="ORF">CEX98_16590</name>
</gene>
<organism evidence="1 2">
    <name type="scientific">Pseudoalteromonas piscicida</name>
    <dbReference type="NCBI Taxonomy" id="43662"/>
    <lineage>
        <taxon>Bacteria</taxon>
        <taxon>Pseudomonadati</taxon>
        <taxon>Pseudomonadota</taxon>
        <taxon>Gammaproteobacteria</taxon>
        <taxon>Alteromonadales</taxon>
        <taxon>Pseudoalteromonadaceae</taxon>
        <taxon>Pseudoalteromonas</taxon>
    </lineage>
</organism>
<proteinExistence type="predicted"/>
<evidence type="ECO:0000313" key="2">
    <source>
        <dbReference type="Proteomes" id="UP000228621"/>
    </source>
</evidence>
<accession>A0A2A5JMB5</accession>
<keyword evidence="2" id="KW-1185">Reference proteome</keyword>
<sequence length="208" mass="23567">MTLKQHNQQASKTKLAARFELVKHANSDSLLAYTDIKCSNWKEQLGYKSYEECVRDNMGEDLGTSQIYKKAKAGATQYWLEGRSFVGKLSITATEELNKLKSDKHKLLVWKKASEISNSPSSTLIKEIASELFPNLKKKPCSDTAKSMEQANEEQIAVTVQKIKTLFLKLEGSMQELLLEDLFESYEQQLEDESNSDINQIDTSNSDN</sequence>
<name>A0A2A5JMB5_PSEO7</name>
<reference evidence="2" key="1">
    <citation type="journal article" date="2019" name="Genome Announc.">
        <title>Draft Genome Sequence of Pseudoalteromonas piscicida Strain 36Y ROTHPW, an Hypersaline Seawater Isolate from the South Coast of Sonora, Mexico.</title>
        <authorList>
            <person name="Sanchez-Diaz R."/>
            <person name="Molina-Garza Z.J."/>
            <person name="Cruz-Suarez L.E."/>
            <person name="Selvin J."/>
            <person name="Kiran G.S."/>
            <person name="Ibarra-Gamez J.C."/>
            <person name="Gomez-Gil B."/>
            <person name="Galaviz-Silva L."/>
        </authorList>
    </citation>
    <scope>NUCLEOTIDE SEQUENCE [LARGE SCALE GENOMIC DNA]</scope>
    <source>
        <strain evidence="2">36Y_RITHPW</strain>
    </source>
</reference>
<dbReference type="AlphaFoldDB" id="A0A2A5JMB5"/>
<comment type="caution">
    <text evidence="1">The sequence shown here is derived from an EMBL/GenBank/DDBJ whole genome shotgun (WGS) entry which is preliminary data.</text>
</comment>
<protein>
    <submittedName>
        <fullName evidence="1">Uncharacterized protein</fullName>
    </submittedName>
</protein>
<evidence type="ECO:0000313" key="1">
    <source>
        <dbReference type="EMBL" id="PCK30592.1"/>
    </source>
</evidence>
<dbReference type="Proteomes" id="UP000228621">
    <property type="component" value="Unassembled WGS sequence"/>
</dbReference>
<dbReference type="EMBL" id="NKHF01000077">
    <property type="protein sequence ID" value="PCK30592.1"/>
    <property type="molecule type" value="Genomic_DNA"/>
</dbReference>